<gene>
    <name evidence="1" type="ORF">EVB55_179</name>
</gene>
<name>A0A7S5R9Q1_9CAUD</name>
<keyword evidence="2" id="KW-1185">Reference proteome</keyword>
<proteinExistence type="predicted"/>
<reference evidence="1" key="1">
    <citation type="submission" date="2020-01" db="EMBL/GenBank/DDBJ databases">
        <title>Patterns of diversity and host range of bacteriophage communities associated with bean-nodulatin bacteria.</title>
        <authorList>
            <person name="Vann Cauwenberghe J."/>
            <person name="Santamaria R.I."/>
            <person name="Bustos P."/>
            <person name="Juarez S."/>
            <person name="Gonzalez V."/>
        </authorList>
    </citation>
    <scope>NUCLEOTIDE SEQUENCE</scope>
</reference>
<evidence type="ECO:0000313" key="2">
    <source>
        <dbReference type="Proteomes" id="UP000605518"/>
    </source>
</evidence>
<evidence type="ECO:0000313" key="1">
    <source>
        <dbReference type="EMBL" id="QIG68114.1"/>
    </source>
</evidence>
<dbReference type="Proteomes" id="UP000605518">
    <property type="component" value="Segment"/>
</dbReference>
<sequence length="89" mass="10394">MSLFDINEEATKELQTILENNGFIVERVHSPVVYVEELGAGLVRSFAGKLEHIEELFNDVRDKIFLYGIFQREGKFIVRFVKATEFKKR</sequence>
<dbReference type="EMBL" id="MN988486">
    <property type="protein sequence ID" value="QIG68114.1"/>
    <property type="molecule type" value="Genomic_DNA"/>
</dbReference>
<organism evidence="1 2">
    <name type="scientific">Rhizobium phage RHph_Y68</name>
    <dbReference type="NCBI Taxonomy" id="2509787"/>
    <lineage>
        <taxon>Viruses</taxon>
        <taxon>Duplodnaviria</taxon>
        <taxon>Heunggongvirae</taxon>
        <taxon>Uroviricota</taxon>
        <taxon>Caudoviricetes</taxon>
        <taxon>Pootjesviridae</taxon>
        <taxon>Staniewskivirinae</taxon>
        <taxon>Trinifflemingvirus</taxon>
        <taxon>Trinifflemingvirus Y68</taxon>
    </lineage>
</organism>
<protein>
    <submittedName>
        <fullName evidence="1">Putative Appr-1-p processing enzyme family protein</fullName>
    </submittedName>
</protein>
<accession>A0A7S5R9Q1</accession>